<protein>
    <submittedName>
        <fullName evidence="2">9872_t:CDS:1</fullName>
    </submittedName>
</protein>
<keyword evidence="1" id="KW-1133">Transmembrane helix</keyword>
<keyword evidence="1" id="KW-0812">Transmembrane</keyword>
<keyword evidence="3" id="KW-1185">Reference proteome</keyword>
<dbReference type="Proteomes" id="UP000789405">
    <property type="component" value="Unassembled WGS sequence"/>
</dbReference>
<name>A0A9N9NWC4_9GLOM</name>
<evidence type="ECO:0000256" key="1">
    <source>
        <dbReference type="SAM" id="Phobius"/>
    </source>
</evidence>
<proteinExistence type="predicted"/>
<reference evidence="2" key="1">
    <citation type="submission" date="2021-06" db="EMBL/GenBank/DDBJ databases">
        <authorList>
            <person name="Kallberg Y."/>
            <person name="Tangrot J."/>
            <person name="Rosling A."/>
        </authorList>
    </citation>
    <scope>NUCLEOTIDE SEQUENCE</scope>
    <source>
        <strain evidence="2">MA453B</strain>
    </source>
</reference>
<organism evidence="2 3">
    <name type="scientific">Dentiscutata erythropus</name>
    <dbReference type="NCBI Taxonomy" id="1348616"/>
    <lineage>
        <taxon>Eukaryota</taxon>
        <taxon>Fungi</taxon>
        <taxon>Fungi incertae sedis</taxon>
        <taxon>Mucoromycota</taxon>
        <taxon>Glomeromycotina</taxon>
        <taxon>Glomeromycetes</taxon>
        <taxon>Diversisporales</taxon>
        <taxon>Gigasporaceae</taxon>
        <taxon>Dentiscutata</taxon>
    </lineage>
</organism>
<dbReference type="EMBL" id="CAJVPY010018349">
    <property type="protein sequence ID" value="CAG8766568.1"/>
    <property type="molecule type" value="Genomic_DNA"/>
</dbReference>
<evidence type="ECO:0000313" key="3">
    <source>
        <dbReference type="Proteomes" id="UP000789405"/>
    </source>
</evidence>
<comment type="caution">
    <text evidence="2">The sequence shown here is derived from an EMBL/GenBank/DDBJ whole genome shotgun (WGS) entry which is preliminary data.</text>
</comment>
<evidence type="ECO:0000313" key="2">
    <source>
        <dbReference type="EMBL" id="CAG8766568.1"/>
    </source>
</evidence>
<feature type="transmembrane region" description="Helical" evidence="1">
    <location>
        <begin position="45"/>
        <end position="62"/>
    </location>
</feature>
<feature type="non-terminal residue" evidence="2">
    <location>
        <position position="63"/>
    </location>
</feature>
<accession>A0A9N9NWC4</accession>
<gene>
    <name evidence="2" type="ORF">DERYTH_LOCUS18292</name>
</gene>
<sequence>LFQELSCNSISMLHIVFSVSIHGGVGVVSIGNYIVWTSLLLDNGLSFLSCSVSILIILGGSVG</sequence>
<dbReference type="AlphaFoldDB" id="A0A9N9NWC4"/>
<feature type="transmembrane region" description="Helical" evidence="1">
    <location>
        <begin position="12"/>
        <end position="39"/>
    </location>
</feature>
<keyword evidence="1" id="KW-0472">Membrane</keyword>